<evidence type="ECO:0000313" key="7">
    <source>
        <dbReference type="EMBL" id="OIG74541.1"/>
    </source>
</evidence>
<dbReference type="Proteomes" id="UP000032746">
    <property type="component" value="Chromosome"/>
</dbReference>
<evidence type="ECO:0000313" key="20">
    <source>
        <dbReference type="Proteomes" id="UP000280073"/>
    </source>
</evidence>
<dbReference type="EMBL" id="LYKI01000005">
    <property type="protein sequence ID" value="OIG74541.1"/>
    <property type="molecule type" value="Genomic_DNA"/>
</dbReference>
<dbReference type="Proteomes" id="UP000233757">
    <property type="component" value="Unassembled WGS sequence"/>
</dbReference>
<sequence>MYHYEECGLSNIWLRNGFTIENDEDYGELVSIESVHELHNAIGLFLITQKPDLNGEEIRFLRKELNLSQKNLAGLLGVSETSIRHWEADRGLIGKPTELLLRALYKEHVQGDGKLRSMIESLNHQERTLVPSEISFSYGNNHSWHQTNCEIA</sequence>
<feature type="domain" description="HTH cro/C1-type" evidence="1">
    <location>
        <begin position="58"/>
        <end position="90"/>
    </location>
</feature>
<dbReference type="Pfam" id="PF01381">
    <property type="entry name" value="HTH_3"/>
    <property type="match status" value="1"/>
</dbReference>
<dbReference type="GO" id="GO:0003677">
    <property type="term" value="F:DNA binding"/>
    <property type="evidence" value="ECO:0007669"/>
    <property type="project" value="InterPro"/>
</dbReference>
<dbReference type="SMART" id="SM00530">
    <property type="entry name" value="HTH_XRE"/>
    <property type="match status" value="1"/>
</dbReference>
<dbReference type="EMBL" id="JACSVK010000109">
    <property type="protein sequence ID" value="MBD0221912.1"/>
    <property type="molecule type" value="Genomic_DNA"/>
</dbReference>
<evidence type="ECO:0000313" key="3">
    <source>
        <dbReference type="EMBL" id="MBD0221912.1"/>
    </source>
</evidence>
<dbReference type="Proteomes" id="UP000237823">
    <property type="component" value="Unassembled WGS sequence"/>
</dbReference>
<reference evidence="7 15" key="3">
    <citation type="submission" date="2016-05" db="EMBL/GenBank/DDBJ databases">
        <title>The evolution of Acinetobacter baumannii in vivo.</title>
        <authorList>
            <person name="Hua X."/>
            <person name="Yu Y."/>
        </authorList>
    </citation>
    <scope>NUCLEOTIDE SEQUENCE [LARGE SCALE GENOMIC DNA]</scope>
    <source>
        <strain evidence="7 15">XH647</strain>
    </source>
</reference>
<dbReference type="InterPro" id="IPR001387">
    <property type="entry name" value="Cro/C1-type_HTH"/>
</dbReference>
<dbReference type="CDD" id="cd00093">
    <property type="entry name" value="HTH_XRE"/>
    <property type="match status" value="1"/>
</dbReference>
<evidence type="ECO:0000313" key="18">
    <source>
        <dbReference type="Proteomes" id="UP000239276"/>
    </source>
</evidence>
<reference evidence="3" key="11">
    <citation type="submission" date="2020-08" db="EMBL/GenBank/DDBJ databases">
        <title>Diversity of carbapenem-resistant Acinetobacter baumannii and bacteriophage-mediated spread of the Oxa23 carbapenemase.</title>
        <authorList>
            <person name="Abouelfetouh A."/>
            <person name="Mattock J."/>
            <person name="Turner D."/>
            <person name="Li E."/>
            <person name="Evans B.A."/>
        </authorList>
    </citation>
    <scope>NUCLEOTIDE SEQUENCE</scope>
    <source>
        <strain evidence="3">A86</strain>
    </source>
</reference>
<dbReference type="EMBL" id="VMAF01000012">
    <property type="protein sequence ID" value="MDR8431461.1"/>
    <property type="molecule type" value="Genomic_DNA"/>
</dbReference>
<dbReference type="Proteomes" id="UP000239276">
    <property type="component" value="Unassembled WGS sequence"/>
</dbReference>
<reference evidence="2 14" key="1">
    <citation type="journal article" date="2015" name="J. Bacteriol.">
        <title>Resources for Genetic and Genomic Analysis of Emerging Pathogen Acinetobacter baumannii.</title>
        <authorList>
            <person name="Gallagher L.A."/>
            <person name="Ramage E."/>
            <person name="Weiss E.J."/>
            <person name="Radey M."/>
            <person name="Hayden H.S."/>
            <person name="Held K.G."/>
            <person name="Huse H.K."/>
            <person name="Zurawski D.V."/>
            <person name="Brittnacher M.J."/>
            <person name="Manoil C."/>
        </authorList>
    </citation>
    <scope>NUCLEOTIDE SEQUENCE [LARGE SCALE GENOMIC DNA]</scope>
    <source>
        <strain evidence="2 14">AB5075-UW</strain>
    </source>
</reference>
<dbReference type="KEGG" id="abw:BL01_18540"/>
<evidence type="ECO:0000313" key="11">
    <source>
        <dbReference type="EMBL" id="QNV20817.1"/>
    </source>
</evidence>
<organism evidence="2 14">
    <name type="scientific">Acinetobacter baumannii</name>
    <dbReference type="NCBI Taxonomy" id="470"/>
    <lineage>
        <taxon>Bacteria</taxon>
        <taxon>Pseudomonadati</taxon>
        <taxon>Pseudomonadota</taxon>
        <taxon>Gammaproteobacteria</taxon>
        <taxon>Moraxellales</taxon>
        <taxon>Moraxellaceae</taxon>
        <taxon>Acinetobacter</taxon>
        <taxon>Acinetobacter calcoaceticus/baumannii complex</taxon>
    </lineage>
</organism>
<evidence type="ECO:0000313" key="8">
    <source>
        <dbReference type="EMBL" id="PQH47295.1"/>
    </source>
</evidence>
<dbReference type="EMBL" id="UFMQ01000002">
    <property type="protein sequence ID" value="SST18271.1"/>
    <property type="molecule type" value="Genomic_DNA"/>
</dbReference>
<evidence type="ECO:0000313" key="5">
    <source>
        <dbReference type="EMBL" id="MDR8431461.1"/>
    </source>
</evidence>
<reference evidence="9 16" key="6">
    <citation type="submission" date="2018-02" db="EMBL/GenBank/DDBJ databases">
        <title>Acinetobacter baumanii whole genome sequence.</title>
        <authorList>
            <person name="Qasim Z.J."/>
        </authorList>
    </citation>
    <scope>NUCLEOTIDE SEQUENCE [LARGE SCALE GENOMIC DNA]</scope>
    <source>
        <strain evidence="9 16">ZQ8</strain>
    </source>
</reference>
<evidence type="ECO:0000313" key="16">
    <source>
        <dbReference type="Proteomes" id="UP000233757"/>
    </source>
</evidence>
<dbReference type="OMA" id="EVEDHWE"/>
<dbReference type="Proteomes" id="UP000516419">
    <property type="component" value="Chromosome"/>
</dbReference>
<dbReference type="PATRIC" id="fig|470.1288.peg.3545"/>
<reference evidence="10 17" key="4">
    <citation type="submission" date="2017-04" db="EMBL/GenBank/DDBJ databases">
        <title>Comparison of Acinetobacter baumannii whole genome sequences from two major hospitals in Kuwait.</title>
        <authorList>
            <person name="Nasser K."/>
            <person name="Habibi N."/>
            <person name="Khan M.W."/>
            <person name="Purohit P."/>
            <person name="Al-Obaid I."/>
            <person name="Dhar R."/>
            <person name="Al-Fouzan W."/>
            <person name="Mustafa A.S."/>
        </authorList>
    </citation>
    <scope>NUCLEOTIDE SEQUENCE [LARGE SCALE GENOMIC DNA]</scope>
    <source>
        <strain evidence="10 17">KUFAR57</strain>
    </source>
</reference>
<dbReference type="Proteomes" id="UP000634608">
    <property type="component" value="Unassembled WGS sequence"/>
</dbReference>
<reference evidence="14" key="2">
    <citation type="submission" date="2015-03" db="EMBL/GenBank/DDBJ databases">
        <authorList>
            <person name="Gallagher L.A."/>
            <person name="Hayden H.S."/>
            <person name="Weiss E.J."/>
            <person name="Hager K.R."/>
            <person name="Ramage E."/>
            <person name="Radey M.R."/>
            <person name="Bydalek R."/>
            <person name="Manoil C."/>
            <person name="Miller S.I."/>
            <person name="Brittnacher M.J."/>
        </authorList>
    </citation>
    <scope>NUCLEOTIDE SEQUENCE [LARGE SCALE GENOMIC DNA]</scope>
    <source>
        <strain evidence="14">AB5075-UW</strain>
    </source>
</reference>
<reference evidence="12 20" key="8">
    <citation type="submission" date="2018-10" db="EMBL/GenBank/DDBJ databases">
        <title>GWAS and RNA-Seq identify cryptic mechanisms of antimicrobial resistance in Acinetobacter baumannii.</title>
        <authorList>
            <person name="Sahl J.W."/>
        </authorList>
    </citation>
    <scope>NUCLEOTIDE SEQUENCE [LARGE SCALE GENOMIC DNA]</scope>
    <source>
        <strain evidence="12 20">TG28175</strain>
    </source>
</reference>
<proteinExistence type="predicted"/>
<evidence type="ECO:0000313" key="22">
    <source>
        <dbReference type="Proteomes" id="UP000516419"/>
    </source>
</evidence>
<evidence type="ECO:0000313" key="19">
    <source>
        <dbReference type="Proteomes" id="UP000252694"/>
    </source>
</evidence>
<evidence type="ECO:0000313" key="10">
    <source>
        <dbReference type="EMBL" id="PRN27885.1"/>
    </source>
</evidence>
<name>A0A059ZV16_ACIBA</name>
<evidence type="ECO:0000259" key="1">
    <source>
        <dbReference type="PROSITE" id="PS50943"/>
    </source>
</evidence>
<reference evidence="6 21" key="10">
    <citation type="submission" date="2019-10" db="EMBL/GenBank/DDBJ databases">
        <title>Genetic environment of the oxa23 gene and comparative analysis of carbapenem resistant Acinetobacter baumannii isolates belonging to global clone 1, lineage 2 recovered in a burns hospital outbreak in 2012-2013.</title>
        <authorList>
            <person name="Douraghi M."/>
            <person name="Aris P."/>
            <person name="Kenyon J."/>
            <person name="Hamidian M."/>
        </authorList>
    </citation>
    <scope>NUCLEOTIDE SEQUENCE [LARGE SCALE GENOMIC DNA]</scope>
    <source>
        <strain evidence="6 21">ABS103</strain>
    </source>
</reference>
<dbReference type="Proteomes" id="UP000280073">
    <property type="component" value="Unassembled WGS sequence"/>
</dbReference>
<evidence type="ECO:0000313" key="4">
    <source>
        <dbReference type="EMBL" id="MDR8262423.1"/>
    </source>
</evidence>
<reference evidence="4" key="9">
    <citation type="submission" date="2019-07" db="EMBL/GenBank/DDBJ databases">
        <title>Biological characteristics of mucoid Acinetobacter baumannii from a general hospital in China.</title>
        <authorList>
            <person name="Hua X."/>
            <person name="Yu Y."/>
        </authorList>
    </citation>
    <scope>NUCLEOTIDE SEQUENCE [LARGE SCALE GENOMIC DNA]</scope>
    <source>
        <strain evidence="4">N41</strain>
        <strain evidence="5">N8</strain>
    </source>
</reference>
<dbReference type="EMBL" id="VMBB01000037">
    <property type="protein sequence ID" value="MDR8262423.1"/>
    <property type="molecule type" value="Genomic_DNA"/>
</dbReference>
<dbReference type="Proteomes" id="UP000179937">
    <property type="component" value="Unassembled WGS sequence"/>
</dbReference>
<dbReference type="RefSeq" id="WP_000274931.1">
    <property type="nucleotide sequence ID" value="NZ_AP024415.1"/>
</dbReference>
<dbReference type="Proteomes" id="UP000461234">
    <property type="component" value="Unassembled WGS sequence"/>
</dbReference>
<accession>A0A059ZV16</accession>
<evidence type="ECO:0000313" key="21">
    <source>
        <dbReference type="Proteomes" id="UP000461234"/>
    </source>
</evidence>
<reference evidence="11 22" key="12">
    <citation type="submission" date="2020-09" db="EMBL/GenBank/DDBJ databases">
        <title>Carbapenem-Resistant Acinetobacter baumannii devoid of typical resistance factors.</title>
        <authorList>
            <person name="Hoffmann M."/>
            <person name="Luo Y."/>
            <person name="Strain E."/>
            <person name="Rand H."/>
            <person name="Javkar K.G."/>
        </authorList>
    </citation>
    <scope>NUCLEOTIDE SEQUENCE [LARGE SCALE GENOMIC DNA]</scope>
    <source>
        <strain evidence="11 22">CFSAN093705</strain>
    </source>
</reference>
<dbReference type="EMBL" id="WIOC01000043">
    <property type="protein sequence ID" value="MQR51525.1"/>
    <property type="molecule type" value="Genomic_DNA"/>
</dbReference>
<evidence type="ECO:0000313" key="9">
    <source>
        <dbReference type="EMBL" id="PQL84155.1"/>
    </source>
</evidence>
<evidence type="ECO:0000313" key="12">
    <source>
        <dbReference type="EMBL" id="RSR58996.1"/>
    </source>
</evidence>
<dbReference type="PROSITE" id="PS50943">
    <property type="entry name" value="HTH_CROC1"/>
    <property type="match status" value="1"/>
</dbReference>
<evidence type="ECO:0000313" key="17">
    <source>
        <dbReference type="Proteomes" id="UP000237823"/>
    </source>
</evidence>
<dbReference type="Gene3D" id="1.10.260.40">
    <property type="entry name" value="lambda repressor-like DNA-binding domains"/>
    <property type="match status" value="1"/>
</dbReference>
<dbReference type="InterPro" id="IPR010982">
    <property type="entry name" value="Lambda_DNA-bd_dom_sf"/>
</dbReference>
<gene>
    <name evidence="7" type="ORF">A7M90_14100</name>
    <name evidence="2" type="ORF">ABUW_0794</name>
    <name evidence="10" type="ORF">B9W25_19130</name>
    <name evidence="8" type="ORF">C5U34_18140</name>
    <name evidence="9" type="ORF">CV954_007865</name>
    <name evidence="12" type="ORF">EA686_08770</name>
    <name evidence="6" type="ORF">F2P40_19725</name>
    <name evidence="5" type="ORF">FPK63_10285</name>
    <name evidence="4" type="ORF">FPK87_18410</name>
    <name evidence="11" type="ORF">FQZ18_13780</name>
    <name evidence="3" type="ORF">IAG11_18760</name>
    <name evidence="13" type="ORF">SAMEA104305318_00704</name>
</gene>
<evidence type="ECO:0000313" key="15">
    <source>
        <dbReference type="Proteomes" id="UP000179937"/>
    </source>
</evidence>
<dbReference type="GeneID" id="92893059"/>
<reference evidence="8 18" key="5">
    <citation type="journal article" date="2018" name="J. Antimicrob. Chemother.">
        <title>Phylogenomics of colistin-susceptible and resistant XDR Acinetobacter baumannii.</title>
        <authorList>
            <person name="Mustapha M."/>
            <person name="Li B."/>
            <person name="Pacey M.P."/>
            <person name="Mettus R.T."/>
            <person name="McElheny C.L."/>
            <person name="Ernst R.K."/>
            <person name="Cooper V.S."/>
            <person name="Doi Y."/>
        </authorList>
    </citation>
    <scope>NUCLEOTIDE SEQUENCE [LARGE SCALE GENOMIC DNA]</scope>
    <source>
        <strain evidence="8 18">R20</strain>
    </source>
</reference>
<reference evidence="13 19" key="7">
    <citation type="submission" date="2018-07" db="EMBL/GenBank/DDBJ databases">
        <authorList>
            <consortium name="Pathogen Informatics"/>
        </authorList>
    </citation>
    <scope>NUCLEOTIDE SEQUENCE [LARGE SCALE GENOMIC DNA]</scope>
    <source>
        <strain evidence="13 19">4300STDY7045823</strain>
    </source>
</reference>
<dbReference type="AlphaFoldDB" id="A0A059ZV16"/>
<dbReference type="EMBL" id="CP008706">
    <property type="protein sequence ID" value="AKA30555.1"/>
    <property type="molecule type" value="Genomic_DNA"/>
</dbReference>
<dbReference type="STRING" id="1096995.BJAB07104_01196"/>
<dbReference type="SUPFAM" id="SSF47413">
    <property type="entry name" value="lambda repressor-like DNA-binding domains"/>
    <property type="match status" value="1"/>
</dbReference>
<dbReference type="EMBL" id="NEPB01000088">
    <property type="protein sequence ID" value="PRN27885.1"/>
    <property type="molecule type" value="Genomic_DNA"/>
</dbReference>
<dbReference type="EMBL" id="PUDN01000163">
    <property type="protein sequence ID" value="PQH47295.1"/>
    <property type="molecule type" value="Genomic_DNA"/>
</dbReference>
<evidence type="ECO:0000313" key="13">
    <source>
        <dbReference type="EMBL" id="SST18271.1"/>
    </source>
</evidence>
<protein>
    <submittedName>
        <fullName evidence="2">Helix-turn-helix domain protein</fullName>
    </submittedName>
    <submittedName>
        <fullName evidence="3">Helix-turn-helix domain-containing protein</fullName>
    </submittedName>
    <submittedName>
        <fullName evidence="7">Transcriptional regulator</fullName>
    </submittedName>
</protein>
<evidence type="ECO:0000313" key="2">
    <source>
        <dbReference type="EMBL" id="AKA30555.1"/>
    </source>
</evidence>
<dbReference type="Proteomes" id="UP000252694">
    <property type="component" value="Unassembled WGS sequence"/>
</dbReference>
<dbReference type="EMBL" id="RFDI01000379">
    <property type="protein sequence ID" value="RSR58996.1"/>
    <property type="molecule type" value="Genomic_DNA"/>
</dbReference>
<evidence type="ECO:0000313" key="14">
    <source>
        <dbReference type="Proteomes" id="UP000032746"/>
    </source>
</evidence>
<evidence type="ECO:0000313" key="6">
    <source>
        <dbReference type="EMBL" id="MQR51525.1"/>
    </source>
</evidence>
<dbReference type="EMBL" id="CP061525">
    <property type="protein sequence ID" value="QNV20817.1"/>
    <property type="molecule type" value="Genomic_DNA"/>
</dbReference>
<dbReference type="EMBL" id="PHJU02000016">
    <property type="protein sequence ID" value="PQL84155.1"/>
    <property type="molecule type" value="Genomic_DNA"/>
</dbReference>